<dbReference type="EMBL" id="ADLN01000020">
    <property type="protein sequence ID" value="EHI60436.1"/>
    <property type="molecule type" value="Genomic_DNA"/>
</dbReference>
<evidence type="ECO:0000256" key="1">
    <source>
        <dbReference type="SAM" id="Phobius"/>
    </source>
</evidence>
<accession>G5IDJ0</accession>
<gene>
    <name evidence="2" type="ORF">HMPREF9473_01567</name>
</gene>
<reference evidence="2 3" key="1">
    <citation type="submission" date="2011-08" db="EMBL/GenBank/DDBJ databases">
        <title>The Genome Sequence of Clostridium hathewayi WAL-18680.</title>
        <authorList>
            <consortium name="The Broad Institute Genome Sequencing Platform"/>
            <person name="Earl A."/>
            <person name="Ward D."/>
            <person name="Feldgarden M."/>
            <person name="Gevers D."/>
            <person name="Finegold S.M."/>
            <person name="Summanen P.H."/>
            <person name="Molitoris D.R."/>
            <person name="Song M."/>
            <person name="Daigneault M."/>
            <person name="Allen-Vercoe E."/>
            <person name="Young S.K."/>
            <person name="Zeng Q."/>
            <person name="Gargeya S."/>
            <person name="Fitzgerald M."/>
            <person name="Haas B."/>
            <person name="Abouelleil A."/>
            <person name="Alvarado L."/>
            <person name="Arachchi H.M."/>
            <person name="Berlin A."/>
            <person name="Brown A."/>
            <person name="Chapman S.B."/>
            <person name="Chen Z."/>
            <person name="Dunbar C."/>
            <person name="Freedman E."/>
            <person name="Gearin G."/>
            <person name="Gellesch M."/>
            <person name="Goldberg J."/>
            <person name="Griggs A."/>
            <person name="Gujja S."/>
            <person name="Heiman D."/>
            <person name="Howarth C."/>
            <person name="Larson L."/>
            <person name="Lui A."/>
            <person name="MacDonald P.J.P."/>
            <person name="Montmayeur A."/>
            <person name="Murphy C."/>
            <person name="Neiman D."/>
            <person name="Pearson M."/>
            <person name="Priest M."/>
            <person name="Roberts A."/>
            <person name="Saif S."/>
            <person name="Shea T."/>
            <person name="Shenoy N."/>
            <person name="Sisk P."/>
            <person name="Stolte C."/>
            <person name="Sykes S."/>
            <person name="Wortman J."/>
            <person name="Nusbaum C."/>
            <person name="Birren B."/>
        </authorList>
    </citation>
    <scope>NUCLEOTIDE SEQUENCE [LARGE SCALE GENOMIC DNA]</scope>
    <source>
        <strain evidence="2 3">WAL-18680</strain>
    </source>
</reference>
<dbReference type="InterPro" id="IPR046088">
    <property type="entry name" value="DUF6106"/>
</dbReference>
<dbReference type="RefSeq" id="WP_006779553.1">
    <property type="nucleotide sequence ID" value="NZ_CP040506.1"/>
</dbReference>
<evidence type="ECO:0000313" key="3">
    <source>
        <dbReference type="Proteomes" id="UP000005384"/>
    </source>
</evidence>
<keyword evidence="3" id="KW-1185">Reference proteome</keyword>
<dbReference type="OrthoDB" id="2062630at2"/>
<keyword evidence="1" id="KW-0472">Membrane</keyword>
<organism evidence="2 3">
    <name type="scientific">Hungatella hathewayi WAL-18680</name>
    <dbReference type="NCBI Taxonomy" id="742737"/>
    <lineage>
        <taxon>Bacteria</taxon>
        <taxon>Bacillati</taxon>
        <taxon>Bacillota</taxon>
        <taxon>Clostridia</taxon>
        <taxon>Lachnospirales</taxon>
        <taxon>Lachnospiraceae</taxon>
        <taxon>Hungatella</taxon>
    </lineage>
</organism>
<keyword evidence="1" id="KW-1133">Transmembrane helix</keyword>
<dbReference type="Pfam" id="PF19601">
    <property type="entry name" value="DUF6106"/>
    <property type="match status" value="1"/>
</dbReference>
<feature type="transmembrane region" description="Helical" evidence="1">
    <location>
        <begin position="25"/>
        <end position="58"/>
    </location>
</feature>
<keyword evidence="1" id="KW-0812">Transmembrane</keyword>
<dbReference type="Proteomes" id="UP000005384">
    <property type="component" value="Unassembled WGS sequence"/>
</dbReference>
<proteinExistence type="predicted"/>
<dbReference type="HOGENOM" id="CLU_113258_0_0_9"/>
<name>G5IDJ0_9FIRM</name>
<dbReference type="AlphaFoldDB" id="G5IDJ0"/>
<dbReference type="PATRIC" id="fig|742737.3.peg.1586"/>
<sequence>MNNEAYAEWLVKRKAPAYTYAIKGVMIFLCVIGAFLALTTVWGILILTAIGAATFFVFQGTNLEFEYLVVNDQLTIDKIMGKARRKKAWEGTMEEVQIVAPSDSYMLKDYERAGMKTLDFSSHAPGAKTYSLIHQAGANTTKVIFEPNDRVLHCLRMRSPRKVIQ</sequence>
<protein>
    <submittedName>
        <fullName evidence="2">Uncharacterized protein</fullName>
    </submittedName>
</protein>
<comment type="caution">
    <text evidence="2">The sequence shown here is derived from an EMBL/GenBank/DDBJ whole genome shotgun (WGS) entry which is preliminary data.</text>
</comment>
<evidence type="ECO:0000313" key="2">
    <source>
        <dbReference type="EMBL" id="EHI60436.1"/>
    </source>
</evidence>